<dbReference type="EMBL" id="JAQZCI010000002">
    <property type="protein sequence ID" value="MDD7962347.1"/>
    <property type="molecule type" value="Genomic_DNA"/>
</dbReference>
<feature type="transmembrane region" description="Helical" evidence="1">
    <location>
        <begin position="232"/>
        <end position="255"/>
    </location>
</feature>
<dbReference type="Pfam" id="PF13803">
    <property type="entry name" value="DUF4184"/>
    <property type="match status" value="1"/>
</dbReference>
<protein>
    <submittedName>
        <fullName evidence="2">DUF4184 family protein</fullName>
    </submittedName>
</protein>
<keyword evidence="1" id="KW-0472">Membrane</keyword>
<feature type="transmembrane region" description="Helical" evidence="1">
    <location>
        <begin position="160"/>
        <end position="183"/>
    </location>
</feature>
<name>A0ABT5SHR2_9MICO</name>
<feature type="transmembrane region" description="Helical" evidence="1">
    <location>
        <begin position="195"/>
        <end position="220"/>
    </location>
</feature>
<feature type="transmembrane region" description="Helical" evidence="1">
    <location>
        <begin position="110"/>
        <end position="131"/>
    </location>
</feature>
<proteinExistence type="predicted"/>
<feature type="transmembrane region" description="Helical" evidence="1">
    <location>
        <begin position="49"/>
        <end position="69"/>
    </location>
</feature>
<keyword evidence="1" id="KW-1133">Transmembrane helix</keyword>
<comment type="caution">
    <text evidence="2">The sequence shown here is derived from an EMBL/GenBank/DDBJ whole genome shotgun (WGS) entry which is preliminary data.</text>
</comment>
<gene>
    <name evidence="2" type="ORF">PUW80_08270</name>
</gene>
<dbReference type="InterPro" id="IPR025238">
    <property type="entry name" value="DUF4184"/>
</dbReference>
<evidence type="ECO:0000313" key="2">
    <source>
        <dbReference type="EMBL" id="MDD7962347.1"/>
    </source>
</evidence>
<keyword evidence="3" id="KW-1185">Reference proteome</keyword>
<organism evidence="2 3">
    <name type="scientific">Microbacterium thalli</name>
    <dbReference type="NCBI Taxonomy" id="3027921"/>
    <lineage>
        <taxon>Bacteria</taxon>
        <taxon>Bacillati</taxon>
        <taxon>Actinomycetota</taxon>
        <taxon>Actinomycetes</taxon>
        <taxon>Micrococcales</taxon>
        <taxon>Microbacteriaceae</taxon>
        <taxon>Microbacterium</taxon>
    </lineage>
</organism>
<dbReference type="RefSeq" id="WP_274264421.1">
    <property type="nucleotide sequence ID" value="NZ_JAQZCI010000002.1"/>
</dbReference>
<evidence type="ECO:0000256" key="1">
    <source>
        <dbReference type="SAM" id="Phobius"/>
    </source>
</evidence>
<sequence length="270" mass="29077">MPFTPSHAVVALAVVRTPLVPAAVAVGAMAPDLPLFVRGIGISYAQTHAYPWLTVVIAGVLLLAWWLLLRPAVRELAPGWVAGRLPSEWDAQGSEALRTVQRISGRRRSVALTVALVVVSLAIGVLSHIAWDAFTHEGRWGVELMPALAERWGPLHGYRWFQYASSMLGLLGLAVAGAVWLRGRARGPLRRVLPGLVRVVWSASLPVALVVATVSGLVVYGPLTSEWTAQHLAYRVLPPACAIWGVATLVLCIVAQVARRRAPSPTPSFR</sequence>
<dbReference type="Proteomes" id="UP001218170">
    <property type="component" value="Unassembled WGS sequence"/>
</dbReference>
<evidence type="ECO:0000313" key="3">
    <source>
        <dbReference type="Proteomes" id="UP001218170"/>
    </source>
</evidence>
<accession>A0ABT5SHR2</accession>
<keyword evidence="1" id="KW-0812">Transmembrane</keyword>
<reference evidence="2 3" key="1">
    <citation type="submission" date="2023-02" db="EMBL/GenBank/DDBJ databases">
        <title>Study of novel species of the Microbacterium genus.</title>
        <authorList>
            <person name="Arroyo-Herrera I."/>
            <person name="Roman-Ponce B."/>
            <person name="Vasquez-Murrieta M.S."/>
        </authorList>
    </citation>
    <scope>NUCLEOTIDE SEQUENCE [LARGE SCALE GENOMIC DNA]</scope>
    <source>
        <strain evidence="2 3">NE1TT3</strain>
    </source>
</reference>